<comment type="subcellular location">
    <subcellularLocation>
        <location evidence="1 7">Mitochondrion</location>
    </subcellularLocation>
</comment>
<evidence type="ECO:0000256" key="4">
    <source>
        <dbReference type="ARBA" id="ARBA00022679"/>
    </source>
</evidence>
<dbReference type="InterPro" id="IPR038375">
    <property type="entry name" value="NDUFAF7_sf"/>
</dbReference>
<evidence type="ECO:0000256" key="5">
    <source>
        <dbReference type="ARBA" id="ARBA00023128"/>
    </source>
</evidence>
<name>A0ABP1PQE7_9HEXA</name>
<keyword evidence="9" id="KW-1185">Reference proteome</keyword>
<dbReference type="PANTHER" id="PTHR12049:SF7">
    <property type="entry name" value="PROTEIN ARGININE METHYLTRANSFERASE NDUFAF7, MITOCHONDRIAL"/>
    <property type="match status" value="1"/>
</dbReference>
<accession>A0ABP1PQE7</accession>
<evidence type="ECO:0000256" key="2">
    <source>
        <dbReference type="ARBA" id="ARBA00005891"/>
    </source>
</evidence>
<organism evidence="8 9">
    <name type="scientific">Orchesella dallaii</name>
    <dbReference type="NCBI Taxonomy" id="48710"/>
    <lineage>
        <taxon>Eukaryota</taxon>
        <taxon>Metazoa</taxon>
        <taxon>Ecdysozoa</taxon>
        <taxon>Arthropoda</taxon>
        <taxon>Hexapoda</taxon>
        <taxon>Collembola</taxon>
        <taxon>Entomobryomorpha</taxon>
        <taxon>Entomobryoidea</taxon>
        <taxon>Orchesellidae</taxon>
        <taxon>Orchesellinae</taxon>
        <taxon>Orchesella</taxon>
    </lineage>
</organism>
<dbReference type="SUPFAM" id="SSF53335">
    <property type="entry name" value="S-adenosyl-L-methionine-dependent methyltransferases"/>
    <property type="match status" value="1"/>
</dbReference>
<dbReference type="Proteomes" id="UP001642540">
    <property type="component" value="Unassembled WGS sequence"/>
</dbReference>
<evidence type="ECO:0000256" key="3">
    <source>
        <dbReference type="ARBA" id="ARBA00022603"/>
    </source>
</evidence>
<protein>
    <recommendedName>
        <fullName evidence="7">Protein arginine methyltransferase NDUFAF7</fullName>
        <ecNumber evidence="7">2.1.1.320</ecNumber>
    </recommendedName>
</protein>
<dbReference type="PANTHER" id="PTHR12049">
    <property type="entry name" value="PROTEIN ARGININE METHYLTRANSFERASE NDUFAF7, MITOCHONDRIAL"/>
    <property type="match status" value="1"/>
</dbReference>
<dbReference type="EC" id="2.1.1.320" evidence="7"/>
<comment type="catalytic activity">
    <reaction evidence="6 7">
        <text>L-arginyl-[protein] + 2 S-adenosyl-L-methionine = N(omega),N(omega)'-dimethyl-L-arginyl-[protein] + 2 S-adenosyl-L-homocysteine + 2 H(+)</text>
        <dbReference type="Rhea" id="RHEA:48108"/>
        <dbReference type="Rhea" id="RHEA-COMP:10532"/>
        <dbReference type="Rhea" id="RHEA-COMP:11992"/>
        <dbReference type="ChEBI" id="CHEBI:15378"/>
        <dbReference type="ChEBI" id="CHEBI:29965"/>
        <dbReference type="ChEBI" id="CHEBI:57856"/>
        <dbReference type="ChEBI" id="CHEBI:59789"/>
        <dbReference type="ChEBI" id="CHEBI:88221"/>
        <dbReference type="EC" id="2.1.1.320"/>
    </reaction>
</comment>
<dbReference type="Pfam" id="PF02636">
    <property type="entry name" value="Methyltransf_28"/>
    <property type="match status" value="1"/>
</dbReference>
<keyword evidence="3 7" id="KW-0489">Methyltransferase</keyword>
<dbReference type="Gene3D" id="3.40.50.12710">
    <property type="match status" value="1"/>
</dbReference>
<comment type="caution">
    <text evidence="8">The sequence shown here is derived from an EMBL/GenBank/DDBJ whole genome shotgun (WGS) entry which is preliminary data.</text>
</comment>
<evidence type="ECO:0000256" key="7">
    <source>
        <dbReference type="RuleBase" id="RU364114"/>
    </source>
</evidence>
<comment type="function">
    <text evidence="7">Arginine methyltransferase involved in the assembly or stability of mitochondrial NADH:ubiquinone oxidoreductase complex (complex I).</text>
</comment>
<evidence type="ECO:0000256" key="1">
    <source>
        <dbReference type="ARBA" id="ARBA00004173"/>
    </source>
</evidence>
<comment type="similarity">
    <text evidence="2 7">Belongs to the NDUFAF7 family.</text>
</comment>
<keyword evidence="4 7" id="KW-0808">Transferase</keyword>
<evidence type="ECO:0000313" key="8">
    <source>
        <dbReference type="EMBL" id="CAL8073328.1"/>
    </source>
</evidence>
<keyword evidence="5 7" id="KW-0496">Mitochondrion</keyword>
<sequence length="397" mass="45251">MSGPIPVADYMRLALAQTPQVSDQNKTEINTNEQGYYMKQDVFGQGGDFITSPEITQMFGELLGAWGIQCWKQLRGPSKFNVVELGPGRGTLSRDMLKVFSKFQNVVGNDISLNLVEISPFLSQKQHEVICIPSEKLEQDQKNLSPPSNSYQQGFSKDNGCPVSWYKDIRDVPKEFSLYVAHEFFDALPVHKLQKVDEGWREVLVDIKPDNEKEFRFVISRHETPMLNVLRTRYPKLFETSRNHLEISLDALLILEELTTRLEECGGIAVIIDYGHDGTKEDTFRAFRKHQLHDPLTDPGSADITADVDFSIIKEIFSDKALVCGPVSQQTFLRRLGIDLRLDNLLKAAKTEVEQDQLRSGYKMIVNDMGTRFHCISLFPKVLEKYLGRLKFAGFHE</sequence>
<dbReference type="InterPro" id="IPR003788">
    <property type="entry name" value="NDUFAF7"/>
</dbReference>
<dbReference type="EMBL" id="CAXLJM020000007">
    <property type="protein sequence ID" value="CAL8073328.1"/>
    <property type="molecule type" value="Genomic_DNA"/>
</dbReference>
<evidence type="ECO:0000313" key="9">
    <source>
        <dbReference type="Proteomes" id="UP001642540"/>
    </source>
</evidence>
<reference evidence="8 9" key="1">
    <citation type="submission" date="2024-08" db="EMBL/GenBank/DDBJ databases">
        <authorList>
            <person name="Cucini C."/>
            <person name="Frati F."/>
        </authorList>
    </citation>
    <scope>NUCLEOTIDE SEQUENCE [LARGE SCALE GENOMIC DNA]</scope>
</reference>
<dbReference type="InterPro" id="IPR029063">
    <property type="entry name" value="SAM-dependent_MTases_sf"/>
</dbReference>
<proteinExistence type="inferred from homology"/>
<gene>
    <name evidence="8" type="ORF">ODALV1_LOCUS2581</name>
</gene>
<evidence type="ECO:0000256" key="6">
    <source>
        <dbReference type="ARBA" id="ARBA00048612"/>
    </source>
</evidence>